<feature type="chain" id="PRO_5012050908" evidence="1">
    <location>
        <begin position="26"/>
        <end position="246"/>
    </location>
</feature>
<evidence type="ECO:0000313" key="2">
    <source>
        <dbReference type="EMBL" id="OLP80479.1"/>
    </source>
</evidence>
<protein>
    <submittedName>
        <fullName evidence="2">Uncharacterized protein</fullName>
    </submittedName>
</protein>
<evidence type="ECO:0000313" key="3">
    <source>
        <dbReference type="Proteomes" id="UP000186817"/>
    </source>
</evidence>
<reference evidence="2 3" key="1">
    <citation type="submission" date="2016-02" db="EMBL/GenBank/DDBJ databases">
        <title>Genome analysis of coral dinoflagellate symbionts highlights evolutionary adaptations to a symbiotic lifestyle.</title>
        <authorList>
            <person name="Aranda M."/>
            <person name="Li Y."/>
            <person name="Liew Y.J."/>
            <person name="Baumgarten S."/>
            <person name="Simakov O."/>
            <person name="Wilson M."/>
            <person name="Piel J."/>
            <person name="Ashoor H."/>
            <person name="Bougouffa S."/>
            <person name="Bajic V.B."/>
            <person name="Ryu T."/>
            <person name="Ravasi T."/>
            <person name="Bayer T."/>
            <person name="Micklem G."/>
            <person name="Kim H."/>
            <person name="Bhak J."/>
            <person name="Lajeunesse T.C."/>
            <person name="Voolstra C.R."/>
        </authorList>
    </citation>
    <scope>NUCLEOTIDE SEQUENCE [LARGE SCALE GENOMIC DNA]</scope>
    <source>
        <strain evidence="2 3">CCMP2467</strain>
    </source>
</reference>
<dbReference type="Proteomes" id="UP000186817">
    <property type="component" value="Unassembled WGS sequence"/>
</dbReference>
<evidence type="ECO:0000256" key="1">
    <source>
        <dbReference type="SAM" id="SignalP"/>
    </source>
</evidence>
<dbReference type="AlphaFoldDB" id="A0A1Q9CC27"/>
<comment type="caution">
    <text evidence="2">The sequence shown here is derived from an EMBL/GenBank/DDBJ whole genome shotgun (WGS) entry which is preliminary data.</text>
</comment>
<accession>A0A1Q9CC27</accession>
<feature type="signal peptide" evidence="1">
    <location>
        <begin position="1"/>
        <end position="25"/>
    </location>
</feature>
<keyword evidence="3" id="KW-1185">Reference proteome</keyword>
<name>A0A1Q9CC27_SYMMI</name>
<dbReference type="EMBL" id="LSRX01001376">
    <property type="protein sequence ID" value="OLP80479.1"/>
    <property type="molecule type" value="Genomic_DNA"/>
</dbReference>
<gene>
    <name evidence="2" type="ORF">AK812_SmicGene39106</name>
</gene>
<sequence>MHNASDEHQTFRVNVFFFMSLGCLALKGGPQVDMTRTGPRQTLSDGRDAKDLCVVTHYVRRQYGIECVWDGDAAAYPDFMRRVRLAFERTPRKKKHLLGPEVVAQLTGRAWVITQDLSHRLLVKRNGVIYLLEYVRDRLGRTRLRSKVLQEACFDKRIDLISALAAYHETIADVDREVGYVRKHLETFLRYARPGQAAQGAPAACDLAYLTSLASEEAILMDSIGVRCGASEACEAALTADCVASS</sequence>
<proteinExistence type="predicted"/>
<organism evidence="2 3">
    <name type="scientific">Symbiodinium microadriaticum</name>
    <name type="common">Dinoflagellate</name>
    <name type="synonym">Zooxanthella microadriatica</name>
    <dbReference type="NCBI Taxonomy" id="2951"/>
    <lineage>
        <taxon>Eukaryota</taxon>
        <taxon>Sar</taxon>
        <taxon>Alveolata</taxon>
        <taxon>Dinophyceae</taxon>
        <taxon>Suessiales</taxon>
        <taxon>Symbiodiniaceae</taxon>
        <taxon>Symbiodinium</taxon>
    </lineage>
</organism>
<keyword evidence="1" id="KW-0732">Signal</keyword>